<keyword evidence="1" id="KW-0812">Transmembrane</keyword>
<feature type="transmembrane region" description="Helical" evidence="1">
    <location>
        <begin position="91"/>
        <end position="111"/>
    </location>
</feature>
<dbReference type="AlphaFoldDB" id="A0AB73TAQ4"/>
<protein>
    <submittedName>
        <fullName evidence="2">Uncharacterized protein</fullName>
    </submittedName>
</protein>
<feature type="transmembrane region" description="Helical" evidence="1">
    <location>
        <begin position="43"/>
        <end position="66"/>
    </location>
</feature>
<organism evidence="2 3">
    <name type="scientific">Murimonas intestini</name>
    <dbReference type="NCBI Taxonomy" id="1337051"/>
    <lineage>
        <taxon>Bacteria</taxon>
        <taxon>Bacillati</taxon>
        <taxon>Bacillota</taxon>
        <taxon>Clostridia</taxon>
        <taxon>Lachnospirales</taxon>
        <taxon>Lachnospiraceae</taxon>
        <taxon>Murimonas</taxon>
    </lineage>
</organism>
<evidence type="ECO:0000313" key="2">
    <source>
        <dbReference type="EMBL" id="PWJ79162.1"/>
    </source>
</evidence>
<keyword evidence="3" id="KW-1185">Reference proteome</keyword>
<accession>A0AB73TAQ4</accession>
<feature type="transmembrane region" description="Helical" evidence="1">
    <location>
        <begin position="162"/>
        <end position="181"/>
    </location>
</feature>
<keyword evidence="1" id="KW-1133">Transmembrane helix</keyword>
<feature type="transmembrane region" description="Helical" evidence="1">
    <location>
        <begin position="226"/>
        <end position="248"/>
    </location>
</feature>
<feature type="transmembrane region" description="Helical" evidence="1">
    <location>
        <begin position="117"/>
        <end position="141"/>
    </location>
</feature>
<sequence>MEKFERVLRAVFYPPVVLRVILMVVGFGSLIPAFFSPLADTPFAYISYILSAYAMLVAVVGAIKICGKMKEIKNRLVQENALANRYVTDHYFRVSVSLCVALVVNLGYAVLKATGAVLYASAWTGAIAAYYIALCAVRFYLMKKFINAKEKDEEKERISYRNTAVFLFFVNLALAAIVYKVVQDGETYSYPGYIIYVYAGYTFYSFCSSIYNMVKYRRFHSPLLSASKAIGMTAALVSVISLQTAMLTQFGTEGDFSRRLANALTGTAVCMAALSISIFMLVQSKRKTR</sequence>
<name>A0AB73TAQ4_9FIRM</name>
<reference evidence="2 3" key="1">
    <citation type="submission" date="2018-05" db="EMBL/GenBank/DDBJ databases">
        <authorList>
            <person name="Goeker M."/>
            <person name="Huntemann M."/>
            <person name="Clum A."/>
            <person name="Pillay M."/>
            <person name="Palaniappan K."/>
            <person name="Varghese N."/>
            <person name="Mikhailova N."/>
            <person name="Stamatis D."/>
            <person name="Reddy T."/>
            <person name="Daum C."/>
            <person name="Shapiro N."/>
            <person name="Ivanova N."/>
            <person name="Kyrpides N."/>
            <person name="Woyke T."/>
        </authorList>
    </citation>
    <scope>NUCLEOTIDE SEQUENCE [LARGE SCALE GENOMIC DNA]</scope>
    <source>
        <strain evidence="2 3">DSM 26524</strain>
    </source>
</reference>
<keyword evidence="1" id="KW-0472">Membrane</keyword>
<dbReference type="EMBL" id="QGGY01000001">
    <property type="protein sequence ID" value="PWJ79162.1"/>
    <property type="molecule type" value="Genomic_DNA"/>
</dbReference>
<dbReference type="RefSeq" id="WP_109624568.1">
    <property type="nucleotide sequence ID" value="NZ_JANKBI010000001.1"/>
</dbReference>
<evidence type="ECO:0000256" key="1">
    <source>
        <dbReference type="SAM" id="Phobius"/>
    </source>
</evidence>
<feature type="transmembrane region" description="Helical" evidence="1">
    <location>
        <begin position="193"/>
        <end position="214"/>
    </location>
</feature>
<proteinExistence type="predicted"/>
<gene>
    <name evidence="2" type="ORF">C7383_101539</name>
</gene>
<comment type="caution">
    <text evidence="2">The sequence shown here is derived from an EMBL/GenBank/DDBJ whole genome shotgun (WGS) entry which is preliminary data.</text>
</comment>
<dbReference type="Proteomes" id="UP000245412">
    <property type="component" value="Unassembled WGS sequence"/>
</dbReference>
<evidence type="ECO:0000313" key="3">
    <source>
        <dbReference type="Proteomes" id="UP000245412"/>
    </source>
</evidence>
<feature type="transmembrane region" description="Helical" evidence="1">
    <location>
        <begin position="260"/>
        <end position="282"/>
    </location>
</feature>
<feature type="transmembrane region" description="Helical" evidence="1">
    <location>
        <begin position="12"/>
        <end position="31"/>
    </location>
</feature>